<gene>
    <name evidence="2" type="ORF">IV203_005542</name>
</gene>
<dbReference type="AlphaFoldDB" id="A0A9K3KMM1"/>
<keyword evidence="3" id="KW-1185">Reference proteome</keyword>
<sequence length="467" mass="52088">MRLISDIPVLLYLSYAVLHSFLLHTLAYEVCSNEAGGGEDGICPNGDTCCRRPDNSWGCIASDMGRNTATCCSDDSFTGCPVGYTCRSEEHDCIALNNSKSRFADPLTRVLPRYRLCHANEIRTVHGLLVNASSMKNSTIHAEIPYFSNMGPLERIPANVSSTVDMALIIIHGATRNGDDYFCAAKATLELQDRFSNVLILSLNYYSVSDDRPRHSLLYWNSKDADGQWRYGADSSGPVRYSSFSVLDQVVGQVQRQFANLQRITVAGHSAGGQLTQRWALLSDVPQNGGNYHFQTVVANPSNYAYLSPHRYMNGSWTIPNNINCPDYDKWEWGLQSGGDADVRYRDEALAKNVTAVLERYKTRNVYYLVGGLDRCNVSESEASGWCHSHGLETKCMDMWQGSNRYERNSRYVASLRRLGFGGKHHQRLVIPGVGHDHSMMFQSPNGIHAIYYGVPEGTNVETAESR</sequence>
<organism evidence="2 3">
    <name type="scientific">Nitzschia inconspicua</name>
    <dbReference type="NCBI Taxonomy" id="303405"/>
    <lineage>
        <taxon>Eukaryota</taxon>
        <taxon>Sar</taxon>
        <taxon>Stramenopiles</taxon>
        <taxon>Ochrophyta</taxon>
        <taxon>Bacillariophyta</taxon>
        <taxon>Bacillariophyceae</taxon>
        <taxon>Bacillariophycidae</taxon>
        <taxon>Bacillariales</taxon>
        <taxon>Bacillariaceae</taxon>
        <taxon>Nitzschia</taxon>
    </lineage>
</organism>
<accession>A0A9K3KMM1</accession>
<reference evidence="2" key="2">
    <citation type="submission" date="2021-04" db="EMBL/GenBank/DDBJ databases">
        <authorList>
            <person name="Podell S."/>
        </authorList>
    </citation>
    <scope>NUCLEOTIDE SEQUENCE</scope>
    <source>
        <strain evidence="2">Hildebrandi</strain>
    </source>
</reference>
<reference evidence="2" key="1">
    <citation type="journal article" date="2021" name="Sci. Rep.">
        <title>Diploid genomic architecture of Nitzschia inconspicua, an elite biomass production diatom.</title>
        <authorList>
            <person name="Oliver A."/>
            <person name="Podell S."/>
            <person name="Pinowska A."/>
            <person name="Traller J.C."/>
            <person name="Smith S.R."/>
            <person name="McClure R."/>
            <person name="Beliaev A."/>
            <person name="Bohutskyi P."/>
            <person name="Hill E.A."/>
            <person name="Rabines A."/>
            <person name="Zheng H."/>
            <person name="Allen L.Z."/>
            <person name="Kuo A."/>
            <person name="Grigoriev I.V."/>
            <person name="Allen A.E."/>
            <person name="Hazlebeck D."/>
            <person name="Allen E.E."/>
        </authorList>
    </citation>
    <scope>NUCLEOTIDE SEQUENCE</scope>
    <source>
        <strain evidence="2">Hildebrandi</strain>
    </source>
</reference>
<dbReference type="Proteomes" id="UP000693970">
    <property type="component" value="Unassembled WGS sequence"/>
</dbReference>
<dbReference type="EMBL" id="JAGRRH010000021">
    <property type="protein sequence ID" value="KAG7346474.1"/>
    <property type="molecule type" value="Genomic_DNA"/>
</dbReference>
<evidence type="ECO:0000313" key="3">
    <source>
        <dbReference type="Proteomes" id="UP000693970"/>
    </source>
</evidence>
<keyword evidence="1" id="KW-0732">Signal</keyword>
<proteinExistence type="predicted"/>
<evidence type="ECO:0000256" key="1">
    <source>
        <dbReference type="SAM" id="SignalP"/>
    </source>
</evidence>
<feature type="chain" id="PRO_5039929339" evidence="1">
    <location>
        <begin position="28"/>
        <end position="467"/>
    </location>
</feature>
<feature type="signal peptide" evidence="1">
    <location>
        <begin position="1"/>
        <end position="27"/>
    </location>
</feature>
<dbReference type="PANTHER" id="PTHR35560">
    <property type="entry name" value="BLL0132 PROTEIN"/>
    <property type="match status" value="1"/>
</dbReference>
<comment type="caution">
    <text evidence="2">The sequence shown here is derived from an EMBL/GenBank/DDBJ whole genome shotgun (WGS) entry which is preliminary data.</text>
</comment>
<dbReference type="PANTHER" id="PTHR35560:SF3">
    <property type="entry name" value="PEPTIDASE S9 PROLYL OLIGOPEPTIDASE CATALYTIC DOMAIN-CONTAINING PROTEIN"/>
    <property type="match status" value="1"/>
</dbReference>
<protein>
    <submittedName>
        <fullName evidence="2">Uncharacterized protein</fullName>
    </submittedName>
</protein>
<evidence type="ECO:0000313" key="2">
    <source>
        <dbReference type="EMBL" id="KAG7346474.1"/>
    </source>
</evidence>
<dbReference type="OrthoDB" id="5985073at2759"/>
<name>A0A9K3KMM1_9STRA</name>